<dbReference type="GO" id="GO:0017148">
    <property type="term" value="P:negative regulation of translation"/>
    <property type="evidence" value="ECO:0007669"/>
    <property type="project" value="UniProtKB-KW"/>
</dbReference>
<feature type="compositionally biased region" description="Low complexity" evidence="7">
    <location>
        <begin position="537"/>
        <end position="547"/>
    </location>
</feature>
<dbReference type="GeneTree" id="ENSGT00940000153438"/>
<evidence type="ECO:0000256" key="7">
    <source>
        <dbReference type="SAM" id="MobiDB-lite"/>
    </source>
</evidence>
<dbReference type="InterPro" id="IPR028816">
    <property type="entry name" value="Caprin"/>
</dbReference>
<evidence type="ECO:0000259" key="8">
    <source>
        <dbReference type="Pfam" id="PF12287"/>
    </source>
</evidence>
<evidence type="ECO:0000256" key="1">
    <source>
        <dbReference type="ARBA" id="ARBA00004496"/>
    </source>
</evidence>
<reference evidence="10" key="2">
    <citation type="submission" date="2025-09" db="UniProtKB">
        <authorList>
            <consortium name="Ensembl"/>
        </authorList>
    </citation>
    <scope>IDENTIFICATION</scope>
</reference>
<keyword evidence="5" id="KW-0694">RNA-binding</keyword>
<protein>
    <submittedName>
        <fullName evidence="10">Cell cycle associated protein 1b</fullName>
    </submittedName>
</protein>
<comment type="similarity">
    <text evidence="2">Belongs to the caprin family.</text>
</comment>
<feature type="compositionally biased region" description="Polar residues" evidence="7">
    <location>
        <begin position="410"/>
        <end position="421"/>
    </location>
</feature>
<feature type="compositionally biased region" description="Polar residues" evidence="7">
    <location>
        <begin position="1"/>
        <end position="15"/>
    </location>
</feature>
<keyword evidence="4" id="KW-0221">Differentiation</keyword>
<keyword evidence="3" id="KW-0963">Cytoplasm</keyword>
<evidence type="ECO:0000259" key="9">
    <source>
        <dbReference type="Pfam" id="PF18293"/>
    </source>
</evidence>
<dbReference type="InterPro" id="IPR041637">
    <property type="entry name" value="Caprin-1_dimer"/>
</dbReference>
<dbReference type="GO" id="GO:0003723">
    <property type="term" value="F:RNA binding"/>
    <property type="evidence" value="ECO:0007669"/>
    <property type="project" value="UniProtKB-KW"/>
</dbReference>
<evidence type="ECO:0000256" key="3">
    <source>
        <dbReference type="ARBA" id="ARBA00022490"/>
    </source>
</evidence>
<dbReference type="PANTHER" id="PTHR22922">
    <property type="entry name" value="GPI-ANCHORED PROTEIN P137"/>
    <property type="match status" value="1"/>
</dbReference>
<dbReference type="Pfam" id="PF18293">
    <property type="entry name" value="Caprin-1_dimer"/>
    <property type="match status" value="1"/>
</dbReference>
<feature type="region of interest" description="Disordered" evidence="7">
    <location>
        <begin position="594"/>
        <end position="653"/>
    </location>
</feature>
<feature type="compositionally biased region" description="Polar residues" evidence="7">
    <location>
        <begin position="601"/>
        <end position="614"/>
    </location>
</feature>
<dbReference type="GO" id="GO:0030154">
    <property type="term" value="P:cell differentiation"/>
    <property type="evidence" value="ECO:0007669"/>
    <property type="project" value="UniProtKB-KW"/>
</dbReference>
<feature type="compositionally biased region" description="Polar residues" evidence="7">
    <location>
        <begin position="428"/>
        <end position="437"/>
    </location>
</feature>
<evidence type="ECO:0000256" key="5">
    <source>
        <dbReference type="ARBA" id="ARBA00022884"/>
    </source>
</evidence>
<reference evidence="10" key="1">
    <citation type="submission" date="2025-08" db="UniProtKB">
        <authorList>
            <consortium name="Ensembl"/>
        </authorList>
    </citation>
    <scope>IDENTIFICATION</scope>
</reference>
<feature type="domain" description="Caprin-1 dimerization" evidence="9">
    <location>
        <begin position="112"/>
        <end position="227"/>
    </location>
</feature>
<feature type="domain" description="Cytoplasmic activation/proliferation-associated protein-1 C term" evidence="8">
    <location>
        <begin position="326"/>
        <end position="642"/>
    </location>
</feature>
<feature type="compositionally biased region" description="Polar residues" evidence="7">
    <location>
        <begin position="644"/>
        <end position="653"/>
    </location>
</feature>
<dbReference type="PANTHER" id="PTHR22922:SF3">
    <property type="entry name" value="CAPRIN-1"/>
    <property type="match status" value="1"/>
</dbReference>
<evidence type="ECO:0000313" key="11">
    <source>
        <dbReference type="Proteomes" id="UP000261500"/>
    </source>
</evidence>
<name>A0A3B3UE39_9TELE</name>
<dbReference type="GO" id="GO:0005737">
    <property type="term" value="C:cytoplasm"/>
    <property type="evidence" value="ECO:0007669"/>
    <property type="project" value="UniProtKB-SubCell"/>
</dbReference>
<dbReference type="Proteomes" id="UP000261500">
    <property type="component" value="Unplaced"/>
</dbReference>
<keyword evidence="6" id="KW-0652">Protein synthesis inhibitor</keyword>
<evidence type="ECO:0000256" key="2">
    <source>
        <dbReference type="ARBA" id="ARBA00007950"/>
    </source>
</evidence>
<feature type="compositionally biased region" description="Polar residues" evidence="7">
    <location>
        <begin position="621"/>
        <end position="632"/>
    </location>
</feature>
<proteinExistence type="inferred from homology"/>
<comment type="subcellular location">
    <subcellularLocation>
        <location evidence="1">Cytoplasm</location>
    </subcellularLocation>
</comment>
<dbReference type="InterPro" id="IPR022070">
    <property type="entry name" value="Caprin-1_C"/>
</dbReference>
<evidence type="ECO:0000256" key="4">
    <source>
        <dbReference type="ARBA" id="ARBA00022782"/>
    </source>
</evidence>
<evidence type="ECO:0000313" key="10">
    <source>
        <dbReference type="Ensembl" id="ENSPLAP00000011193.1"/>
    </source>
</evidence>
<evidence type="ECO:0000256" key="6">
    <source>
        <dbReference type="ARBA" id="ARBA00023193"/>
    </source>
</evidence>
<feature type="region of interest" description="Disordered" evidence="7">
    <location>
        <begin position="366"/>
        <end position="462"/>
    </location>
</feature>
<sequence>MPSAMNANRTVQSASPEVGSAPGSMGGCGQSEVLKQVLGVIDKKVRNMEKKKSKLDDYKVRKNKGEGLNQDQLEALSKYQEVMNNLEFARELHKTFITLGQDLQKVVKKSARREQLQREEAEQRRLKNVLELQFVLDRLGDEAVRQDLKQGVGGSPLLTDGDLSTFDEFYKLVGPERDQSVRLIDQYEEASVHLWDLLEGKDKAVVGTTYKALKDILDQVLLSGYFDRTASLQNGVCEEEEEEEPAAVVAAVAPVAESSEAEEQTADPGSDFLKIIFQDQVAVSALQQQQQQPVQPTAPPVALETHPMNLASPVPPTDPMVRKQVVQDLMAQMQGTYNFMQDSMLEFDGQPIDPAIVSAQPMKPAQPLDVPQMVCPPGHPESRPTQPTSVPVQPEPTQVPIVSPTPPPLYQTSHTPDSRPSTEPIDPIQTSMSLSSEQPPPSTALPPASQTQVFQPVSKAPHSSGINVNAAPFQSMQTVFNLNAPVPPANEPEALNQANQYQNSYNPAFSSQSQHSVEQTEIQSEQLQSVVGAFHAQDQSGGLQQPPQQGPGFGRQAQSFYNSRGMSRGGSRNARGMINGYRGASNGFRGGYDGYRPPFASTPNSGYGQPQFNTPRDYPNGNYQRDGYQQNYKRGAGQGPRGVSRSSTQAIRS</sequence>
<feature type="region of interest" description="Disordered" evidence="7">
    <location>
        <begin position="535"/>
        <end position="575"/>
    </location>
</feature>
<accession>A0A3B3UE39</accession>
<dbReference type="Pfam" id="PF12287">
    <property type="entry name" value="Caprin-1_C"/>
    <property type="match status" value="1"/>
</dbReference>
<feature type="region of interest" description="Disordered" evidence="7">
    <location>
        <begin position="1"/>
        <end position="27"/>
    </location>
</feature>
<organism evidence="10 11">
    <name type="scientific">Poecilia latipinna</name>
    <name type="common">sailfin molly</name>
    <dbReference type="NCBI Taxonomy" id="48699"/>
    <lineage>
        <taxon>Eukaryota</taxon>
        <taxon>Metazoa</taxon>
        <taxon>Chordata</taxon>
        <taxon>Craniata</taxon>
        <taxon>Vertebrata</taxon>
        <taxon>Euteleostomi</taxon>
        <taxon>Actinopterygii</taxon>
        <taxon>Neopterygii</taxon>
        <taxon>Teleostei</taxon>
        <taxon>Neoteleostei</taxon>
        <taxon>Acanthomorphata</taxon>
        <taxon>Ovalentaria</taxon>
        <taxon>Atherinomorphae</taxon>
        <taxon>Cyprinodontiformes</taxon>
        <taxon>Poeciliidae</taxon>
        <taxon>Poeciliinae</taxon>
        <taxon>Poecilia</taxon>
    </lineage>
</organism>
<dbReference type="Ensembl" id="ENSPLAT00000018512.1">
    <property type="protein sequence ID" value="ENSPLAP00000011193.1"/>
    <property type="gene ID" value="ENSPLAG00000014342.1"/>
</dbReference>
<dbReference type="AlphaFoldDB" id="A0A3B3UE39"/>
<keyword evidence="11" id="KW-1185">Reference proteome</keyword>